<organism evidence="1 2">
    <name type="scientific">Enterococcus silesiacus</name>
    <dbReference type="NCBI Taxonomy" id="332949"/>
    <lineage>
        <taxon>Bacteria</taxon>
        <taxon>Bacillati</taxon>
        <taxon>Bacillota</taxon>
        <taxon>Bacilli</taxon>
        <taxon>Lactobacillales</taxon>
        <taxon>Enterococcaceae</taxon>
        <taxon>Enterococcus</taxon>
    </lineage>
</organism>
<evidence type="ECO:0000313" key="1">
    <source>
        <dbReference type="EMBL" id="OJG91504.1"/>
    </source>
</evidence>
<dbReference type="EMBL" id="JXLC01000013">
    <property type="protein sequence ID" value="OJG91504.1"/>
    <property type="molecule type" value="Genomic_DNA"/>
</dbReference>
<evidence type="ECO:0000313" key="2">
    <source>
        <dbReference type="Proteomes" id="UP000183039"/>
    </source>
</evidence>
<dbReference type="Proteomes" id="UP000183039">
    <property type="component" value="Unassembled WGS sequence"/>
</dbReference>
<gene>
    <name evidence="1" type="ORF">RV15_GL000590</name>
</gene>
<accession>A0AA91JNZ5</accession>
<proteinExistence type="predicted"/>
<dbReference type="AlphaFoldDB" id="A0AA91JNZ5"/>
<reference evidence="1 2" key="1">
    <citation type="submission" date="2014-12" db="EMBL/GenBank/DDBJ databases">
        <title>Draft genome sequences of 29 type strains of Enterococci.</title>
        <authorList>
            <person name="Zhong Z."/>
            <person name="Sun Z."/>
            <person name="Liu W."/>
            <person name="Zhang W."/>
            <person name="Zhang H."/>
        </authorList>
    </citation>
    <scope>NUCLEOTIDE SEQUENCE [LARGE SCALE GENOMIC DNA]</scope>
    <source>
        <strain evidence="1 2">DSM 22801</strain>
    </source>
</reference>
<comment type="caution">
    <text evidence="1">The sequence shown here is derived from an EMBL/GenBank/DDBJ whole genome shotgun (WGS) entry which is preliminary data.</text>
</comment>
<protein>
    <submittedName>
        <fullName evidence="1">Uncharacterized protein</fullName>
    </submittedName>
</protein>
<name>A0AA91JNZ5_9ENTE</name>
<sequence length="52" mass="6452">MLFQKLLKWRKRKEKTKIRNSYDNNVVENIEKRNKDDKKKVNTCADFFGRYL</sequence>